<keyword evidence="2" id="KW-1133">Transmembrane helix</keyword>
<dbReference type="RefSeq" id="WP_209464844.1">
    <property type="nucleotide sequence ID" value="NZ_JAGGLG010000001.1"/>
</dbReference>
<reference evidence="3 4" key="1">
    <citation type="submission" date="2021-03" db="EMBL/GenBank/DDBJ databases">
        <title>Genomic Encyclopedia of Type Strains, Phase IV (KMG-IV): sequencing the most valuable type-strain genomes for metagenomic binning, comparative biology and taxonomic classification.</title>
        <authorList>
            <person name="Goeker M."/>
        </authorList>
    </citation>
    <scope>NUCLEOTIDE SEQUENCE [LARGE SCALE GENOMIC DNA]</scope>
    <source>
        <strain evidence="3 4">DSM 27138</strain>
    </source>
</reference>
<organism evidence="3 4">
    <name type="scientific">Symbiobacterium terraclitae</name>
    <dbReference type="NCBI Taxonomy" id="557451"/>
    <lineage>
        <taxon>Bacteria</taxon>
        <taxon>Bacillati</taxon>
        <taxon>Bacillota</taxon>
        <taxon>Clostridia</taxon>
        <taxon>Eubacteriales</taxon>
        <taxon>Symbiobacteriaceae</taxon>
        <taxon>Symbiobacterium</taxon>
    </lineage>
</organism>
<keyword evidence="2" id="KW-0812">Transmembrane</keyword>
<dbReference type="InterPro" id="IPR038503">
    <property type="entry name" value="SpoIIIAH_sf"/>
</dbReference>
<evidence type="ECO:0000256" key="1">
    <source>
        <dbReference type="SAM" id="MobiDB-lite"/>
    </source>
</evidence>
<feature type="region of interest" description="Disordered" evidence="1">
    <location>
        <begin position="41"/>
        <end position="93"/>
    </location>
</feature>
<feature type="compositionally biased region" description="Low complexity" evidence="1">
    <location>
        <begin position="75"/>
        <end position="90"/>
    </location>
</feature>
<accession>A0ABS4JNX3</accession>
<evidence type="ECO:0000313" key="3">
    <source>
        <dbReference type="EMBL" id="MBP2016680.1"/>
    </source>
</evidence>
<evidence type="ECO:0000256" key="2">
    <source>
        <dbReference type="SAM" id="Phobius"/>
    </source>
</evidence>
<dbReference type="Gene3D" id="1.10.287.4300">
    <property type="entry name" value="Stage III sporulation protein AH-like"/>
    <property type="match status" value="1"/>
</dbReference>
<proteinExistence type="predicted"/>
<dbReference type="Pfam" id="PF12685">
    <property type="entry name" value="SpoIIIAH"/>
    <property type="match status" value="1"/>
</dbReference>
<dbReference type="EMBL" id="JAGGLG010000001">
    <property type="protein sequence ID" value="MBP2016680.1"/>
    <property type="molecule type" value="Genomic_DNA"/>
</dbReference>
<evidence type="ECO:0000313" key="4">
    <source>
        <dbReference type="Proteomes" id="UP001519289"/>
    </source>
</evidence>
<dbReference type="InterPro" id="IPR024232">
    <property type="entry name" value="SpoIIIAH"/>
</dbReference>
<feature type="transmembrane region" description="Helical" evidence="2">
    <location>
        <begin position="15"/>
        <end position="33"/>
    </location>
</feature>
<keyword evidence="2" id="KW-0472">Membrane</keyword>
<keyword evidence="4" id="KW-1185">Reference proteome</keyword>
<gene>
    <name evidence="3" type="ORF">J2Z79_000053</name>
</gene>
<sequence>MGGSAVFVVKRGPDLLRFLVFLVVVASLVWYVVGRFGEWRAAEGAPPPGSSPGTALVDGERPQAEPAAAGDRRIGAPAPEGPGEAEPAAAQTGEGSDYFAEFRIERERTRGALGDRLKEIMASPGAAEEVKAAAAAQYLELGQRAALESQAEAMVKARGFSDVVVHLSQGSAQVVVKAASLTQQEVAQVIDTVSRITGVRATAITVMARAQ</sequence>
<comment type="caution">
    <text evidence="3">The sequence shown here is derived from an EMBL/GenBank/DDBJ whole genome shotgun (WGS) entry which is preliminary data.</text>
</comment>
<protein>
    <submittedName>
        <fullName evidence="3">Stage III sporulation protein AH</fullName>
    </submittedName>
</protein>
<dbReference type="Proteomes" id="UP001519289">
    <property type="component" value="Unassembled WGS sequence"/>
</dbReference>
<name>A0ABS4JNX3_9FIRM</name>